<gene>
    <name evidence="2" type="ORF">PMAYCL1PPCAC_11964</name>
</gene>
<sequence length="120" mass="13443">HAHAMVYLHPSPADSLSSSASRVSSVSREGQEFNENVQSLPSSDPSRIDGSSVSDVPRDVLSRNAQHAKRMPSQLLPFPTIQAMPQGVHGTRRTSTDRDEFTLEWRERERRVGEESRRCS</sequence>
<dbReference type="Proteomes" id="UP001328107">
    <property type="component" value="Unassembled WGS sequence"/>
</dbReference>
<feature type="compositionally biased region" description="Low complexity" evidence="1">
    <location>
        <begin position="10"/>
        <end position="28"/>
    </location>
</feature>
<organism evidence="2 3">
    <name type="scientific">Pristionchus mayeri</name>
    <dbReference type="NCBI Taxonomy" id="1317129"/>
    <lineage>
        <taxon>Eukaryota</taxon>
        <taxon>Metazoa</taxon>
        <taxon>Ecdysozoa</taxon>
        <taxon>Nematoda</taxon>
        <taxon>Chromadorea</taxon>
        <taxon>Rhabditida</taxon>
        <taxon>Rhabditina</taxon>
        <taxon>Diplogasteromorpha</taxon>
        <taxon>Diplogasteroidea</taxon>
        <taxon>Neodiplogasteridae</taxon>
        <taxon>Pristionchus</taxon>
    </lineage>
</organism>
<comment type="caution">
    <text evidence="2">The sequence shown here is derived from an EMBL/GenBank/DDBJ whole genome shotgun (WGS) entry which is preliminary data.</text>
</comment>
<feature type="region of interest" description="Disordered" evidence="1">
    <location>
        <begin position="1"/>
        <end position="56"/>
    </location>
</feature>
<protein>
    <submittedName>
        <fullName evidence="2">Uncharacterized protein</fullName>
    </submittedName>
</protein>
<accession>A0AAN4ZKW9</accession>
<feature type="compositionally biased region" description="Polar residues" evidence="1">
    <location>
        <begin position="33"/>
        <end position="54"/>
    </location>
</feature>
<evidence type="ECO:0000313" key="2">
    <source>
        <dbReference type="EMBL" id="GMR41769.1"/>
    </source>
</evidence>
<evidence type="ECO:0000313" key="3">
    <source>
        <dbReference type="Proteomes" id="UP001328107"/>
    </source>
</evidence>
<dbReference type="EMBL" id="BTRK01000003">
    <property type="protein sequence ID" value="GMR41769.1"/>
    <property type="molecule type" value="Genomic_DNA"/>
</dbReference>
<evidence type="ECO:0000256" key="1">
    <source>
        <dbReference type="SAM" id="MobiDB-lite"/>
    </source>
</evidence>
<feature type="non-terminal residue" evidence="2">
    <location>
        <position position="1"/>
    </location>
</feature>
<keyword evidence="3" id="KW-1185">Reference proteome</keyword>
<dbReference type="AlphaFoldDB" id="A0AAN4ZKW9"/>
<reference evidence="3" key="1">
    <citation type="submission" date="2022-10" db="EMBL/GenBank/DDBJ databases">
        <title>Genome assembly of Pristionchus species.</title>
        <authorList>
            <person name="Yoshida K."/>
            <person name="Sommer R.J."/>
        </authorList>
    </citation>
    <scope>NUCLEOTIDE SEQUENCE [LARGE SCALE GENOMIC DNA]</scope>
    <source>
        <strain evidence="3">RS5460</strain>
    </source>
</reference>
<name>A0AAN4ZKW9_9BILA</name>
<proteinExistence type="predicted"/>